<accession>A0ABS6V5K0</accession>
<gene>
    <name evidence="6" type="ORF">KTQ36_03480</name>
</gene>
<name>A0ABS6V5K0_9SPHN</name>
<dbReference type="Proteomes" id="UP000698028">
    <property type="component" value="Unassembled WGS sequence"/>
</dbReference>
<evidence type="ECO:0000256" key="4">
    <source>
        <dbReference type="ARBA" id="ARBA00022833"/>
    </source>
</evidence>
<sequence>MNASPFKVHQTTVAPGKRASIDIPVSRDAADSVVSLPVRVIHGKKEGPVLFVSAAVHGDEISGVEVARRLIKKVSPARLSGTLIVVPVVNAYGFVAGSRYLPDRRDLNRSFPGRPDGPLASRLAYLFRTEIMEKADFGIDLHSAAAHRYNLPQIRVSSESERALELARAFAPPVIMTSKLRDGSMRAFAHEIGVEMLVFEAGEALRFDKRSTRVGVNGVLRTMQAMGMLSLRKPKRPPHPTLEAHRSMWLRAPRGGIAAIRAESGRIVKEGAVLAVVRNPVGDEEDVIKSPIDGIVIGHSRLGVVNRGDAMIHLAQIGDTDTLLDPETEEWFTGVMLDEHEVM</sequence>
<evidence type="ECO:0000256" key="1">
    <source>
        <dbReference type="ARBA" id="ARBA00001947"/>
    </source>
</evidence>
<dbReference type="PANTHER" id="PTHR37326:SF2">
    <property type="entry name" value="SUCCINYLGLUTAMATE DESUCCINYLASE_ASPARTOACYLASE FAMILY PROTEIN"/>
    <property type="match status" value="1"/>
</dbReference>
<proteinExistence type="predicted"/>
<keyword evidence="7" id="KW-1185">Reference proteome</keyword>
<evidence type="ECO:0000313" key="6">
    <source>
        <dbReference type="EMBL" id="MBW0144353.1"/>
    </source>
</evidence>
<evidence type="ECO:0000259" key="5">
    <source>
        <dbReference type="Pfam" id="PF24827"/>
    </source>
</evidence>
<comment type="cofactor">
    <cofactor evidence="1">
        <name>Zn(2+)</name>
        <dbReference type="ChEBI" id="CHEBI:29105"/>
    </cofactor>
</comment>
<keyword evidence="4" id="KW-0862">Zinc</keyword>
<dbReference type="PIRSF" id="PIRSF039012">
    <property type="entry name" value="ASP"/>
    <property type="match status" value="1"/>
</dbReference>
<dbReference type="CDD" id="cd06251">
    <property type="entry name" value="M14_ASTE_ASPA-like"/>
    <property type="match status" value="1"/>
</dbReference>
<dbReference type="InterPro" id="IPR055438">
    <property type="entry name" value="AstE_AspA_cat"/>
</dbReference>
<protein>
    <submittedName>
        <fullName evidence="6">Succinylglutamate desuccinylase/aspartoacylase family protein</fullName>
    </submittedName>
</protein>
<evidence type="ECO:0000313" key="7">
    <source>
        <dbReference type="Proteomes" id="UP000698028"/>
    </source>
</evidence>
<comment type="caution">
    <text evidence="6">The sequence shown here is derived from an EMBL/GenBank/DDBJ whole genome shotgun (WGS) entry which is preliminary data.</text>
</comment>
<dbReference type="InterPro" id="IPR053138">
    <property type="entry name" value="N-alpha-Ac-DABA_deacetylase"/>
</dbReference>
<reference evidence="6 7" key="1">
    <citation type="submission" date="2021-07" db="EMBL/GenBank/DDBJ databases">
        <title>The draft genome sequence of Sphingomicrobium sp. B8.</title>
        <authorList>
            <person name="Mu L."/>
        </authorList>
    </citation>
    <scope>NUCLEOTIDE SEQUENCE [LARGE SCALE GENOMIC DNA]</scope>
    <source>
        <strain evidence="6 7">B8</strain>
    </source>
</reference>
<dbReference type="PANTHER" id="PTHR37326">
    <property type="entry name" value="BLL3975 PROTEIN"/>
    <property type="match status" value="1"/>
</dbReference>
<keyword evidence="2" id="KW-0479">Metal-binding</keyword>
<dbReference type="Pfam" id="PF24827">
    <property type="entry name" value="AstE_AspA_cat"/>
    <property type="match status" value="1"/>
</dbReference>
<feature type="domain" description="Succinylglutamate desuccinylase/Aspartoacylase catalytic" evidence="5">
    <location>
        <begin position="47"/>
        <end position="224"/>
    </location>
</feature>
<organism evidence="6 7">
    <name type="scientific">Sphingomicrobium clamense</name>
    <dbReference type="NCBI Taxonomy" id="2851013"/>
    <lineage>
        <taxon>Bacteria</taxon>
        <taxon>Pseudomonadati</taxon>
        <taxon>Pseudomonadota</taxon>
        <taxon>Alphaproteobacteria</taxon>
        <taxon>Sphingomonadales</taxon>
        <taxon>Sphingomonadaceae</taxon>
        <taxon>Sphingomicrobium</taxon>
    </lineage>
</organism>
<evidence type="ECO:0000256" key="3">
    <source>
        <dbReference type="ARBA" id="ARBA00022801"/>
    </source>
</evidence>
<evidence type="ECO:0000256" key="2">
    <source>
        <dbReference type="ARBA" id="ARBA00022723"/>
    </source>
</evidence>
<dbReference type="EMBL" id="JAHVAH010000001">
    <property type="protein sequence ID" value="MBW0144353.1"/>
    <property type="molecule type" value="Genomic_DNA"/>
</dbReference>
<dbReference type="InterPro" id="IPR043795">
    <property type="entry name" value="N-alpha-Ac-DABA-like"/>
</dbReference>
<keyword evidence="3" id="KW-0378">Hydrolase</keyword>
<dbReference type="RefSeq" id="WP_218632355.1">
    <property type="nucleotide sequence ID" value="NZ_JAHVAH010000001.1"/>
</dbReference>